<dbReference type="CDD" id="cd03426">
    <property type="entry name" value="NUDIX_CoAse_Nudt7"/>
    <property type="match status" value="1"/>
</dbReference>
<keyword evidence="6" id="KW-0460">Magnesium</keyword>
<feature type="domain" description="Nudix hydrolase" evidence="8">
    <location>
        <begin position="91"/>
        <end position="223"/>
    </location>
</feature>
<keyword evidence="7" id="KW-0464">Manganese</keyword>
<evidence type="ECO:0000313" key="9">
    <source>
        <dbReference type="EMBL" id="TCV00348.1"/>
    </source>
</evidence>
<comment type="cofactor">
    <cofactor evidence="2">
        <name>Mg(2+)</name>
        <dbReference type="ChEBI" id="CHEBI:18420"/>
    </cofactor>
</comment>
<dbReference type="Gene3D" id="3.90.79.10">
    <property type="entry name" value="Nucleoside Triphosphate Pyrophosphohydrolase"/>
    <property type="match status" value="1"/>
</dbReference>
<dbReference type="PROSITE" id="PS01293">
    <property type="entry name" value="NUDIX_COA"/>
    <property type="match status" value="1"/>
</dbReference>
<gene>
    <name evidence="9" type="ORF">EV671_1008103</name>
</gene>
<keyword evidence="10" id="KW-1185">Reference proteome</keyword>
<dbReference type="Proteomes" id="UP000295110">
    <property type="component" value="Unassembled WGS sequence"/>
</dbReference>
<evidence type="ECO:0000259" key="8">
    <source>
        <dbReference type="PROSITE" id="PS51462"/>
    </source>
</evidence>
<evidence type="ECO:0000313" key="10">
    <source>
        <dbReference type="Proteomes" id="UP000295110"/>
    </source>
</evidence>
<dbReference type="PANTHER" id="PTHR12992">
    <property type="entry name" value="NUDIX HYDROLASE"/>
    <property type="match status" value="1"/>
</dbReference>
<dbReference type="InterPro" id="IPR000059">
    <property type="entry name" value="NUDIX_hydrolase_NudL_CS"/>
</dbReference>
<dbReference type="Pfam" id="PF00293">
    <property type="entry name" value="NUDIX"/>
    <property type="match status" value="1"/>
</dbReference>
<sequence length="258" mass="28454">MSRSGMNAAKSCPVQTKAAWSYALGGFCFLRMKRPVITQPQLAPVTSIDSHLPAVPASALTPQAIRARLRAQPFWTPEFAGDGGLFVDREPAGAAVLVPLVQREAGLNLLLTRRADHLRDHAGQISFPGGRVEPEDDGPVATALRETEEEIGLSRNYIDVIGQLPVYATVTAFQVTPVVALVAPGFRLQLDDFEVAEAFEVPLAFLMNPAHHQHHRFEFGGHERRFLSMPWQGPEREYFIWGATAAMLRNLYRLLSSS</sequence>
<dbReference type="GO" id="GO:0000287">
    <property type="term" value="F:magnesium ion binding"/>
    <property type="evidence" value="ECO:0007669"/>
    <property type="project" value="InterPro"/>
</dbReference>
<organism evidence="9 10">
    <name type="scientific">Roseateles saccharophilus</name>
    <name type="common">Pseudomonas saccharophila</name>
    <dbReference type="NCBI Taxonomy" id="304"/>
    <lineage>
        <taxon>Bacteria</taxon>
        <taxon>Pseudomonadati</taxon>
        <taxon>Pseudomonadota</taxon>
        <taxon>Betaproteobacteria</taxon>
        <taxon>Burkholderiales</taxon>
        <taxon>Sphaerotilaceae</taxon>
        <taxon>Roseateles</taxon>
    </lineage>
</organism>
<evidence type="ECO:0000256" key="5">
    <source>
        <dbReference type="ARBA" id="ARBA00022801"/>
    </source>
</evidence>
<keyword evidence="4" id="KW-0479">Metal-binding</keyword>
<dbReference type="GO" id="GO:0009132">
    <property type="term" value="P:nucleoside diphosphate metabolic process"/>
    <property type="evidence" value="ECO:0007669"/>
    <property type="project" value="InterPro"/>
</dbReference>
<protein>
    <submittedName>
        <fullName evidence="9">8-oxo-dGTP pyrophosphatase MutT (NUDIX family)</fullName>
    </submittedName>
</protein>
<evidence type="ECO:0000256" key="2">
    <source>
        <dbReference type="ARBA" id="ARBA00001946"/>
    </source>
</evidence>
<evidence type="ECO:0000256" key="6">
    <source>
        <dbReference type="ARBA" id="ARBA00022842"/>
    </source>
</evidence>
<name>A0A4R3VA18_ROSSA</name>
<accession>A0A4R3VA18</accession>
<evidence type="ECO:0000256" key="7">
    <source>
        <dbReference type="ARBA" id="ARBA00023211"/>
    </source>
</evidence>
<reference evidence="9 10" key="1">
    <citation type="submission" date="2019-03" db="EMBL/GenBank/DDBJ databases">
        <title>Genomic Encyclopedia of Type Strains, Phase IV (KMG-IV): sequencing the most valuable type-strain genomes for metagenomic binning, comparative biology and taxonomic classification.</title>
        <authorList>
            <person name="Goeker M."/>
        </authorList>
    </citation>
    <scope>NUCLEOTIDE SEQUENCE [LARGE SCALE GENOMIC DNA]</scope>
    <source>
        <strain evidence="9 10">DSM 654</strain>
    </source>
</reference>
<dbReference type="InterPro" id="IPR045121">
    <property type="entry name" value="CoAse"/>
</dbReference>
<comment type="cofactor">
    <cofactor evidence="1">
        <name>Mn(2+)</name>
        <dbReference type="ChEBI" id="CHEBI:29035"/>
    </cofactor>
</comment>
<proteinExistence type="inferred from homology"/>
<dbReference type="InterPro" id="IPR000086">
    <property type="entry name" value="NUDIX_hydrolase_dom"/>
</dbReference>
<dbReference type="AlphaFoldDB" id="A0A4R3VA18"/>
<dbReference type="PROSITE" id="PS51462">
    <property type="entry name" value="NUDIX"/>
    <property type="match status" value="1"/>
</dbReference>
<dbReference type="GO" id="GO:0030145">
    <property type="term" value="F:manganese ion binding"/>
    <property type="evidence" value="ECO:0007669"/>
    <property type="project" value="InterPro"/>
</dbReference>
<dbReference type="EMBL" id="SMBU01000008">
    <property type="protein sequence ID" value="TCV00348.1"/>
    <property type="molecule type" value="Genomic_DNA"/>
</dbReference>
<dbReference type="PANTHER" id="PTHR12992:SF11">
    <property type="entry name" value="MITOCHONDRIAL COENZYME A DIPHOSPHATASE NUDT8"/>
    <property type="match status" value="1"/>
</dbReference>
<comment type="similarity">
    <text evidence="3">Belongs to the Nudix hydrolase family. PCD1 subfamily.</text>
</comment>
<evidence type="ECO:0000256" key="1">
    <source>
        <dbReference type="ARBA" id="ARBA00001936"/>
    </source>
</evidence>
<dbReference type="NCBIfam" id="NF007980">
    <property type="entry name" value="PRK10707.1"/>
    <property type="match status" value="1"/>
</dbReference>
<evidence type="ECO:0000256" key="3">
    <source>
        <dbReference type="ARBA" id="ARBA00006506"/>
    </source>
</evidence>
<evidence type="ECO:0000256" key="4">
    <source>
        <dbReference type="ARBA" id="ARBA00022723"/>
    </source>
</evidence>
<comment type="caution">
    <text evidence="9">The sequence shown here is derived from an EMBL/GenBank/DDBJ whole genome shotgun (WGS) entry which is preliminary data.</text>
</comment>
<dbReference type="GO" id="GO:0010945">
    <property type="term" value="F:coenzyme A diphosphatase activity"/>
    <property type="evidence" value="ECO:0007669"/>
    <property type="project" value="InterPro"/>
</dbReference>
<keyword evidence="5" id="KW-0378">Hydrolase</keyword>
<dbReference type="SUPFAM" id="SSF55811">
    <property type="entry name" value="Nudix"/>
    <property type="match status" value="1"/>
</dbReference>
<dbReference type="InterPro" id="IPR015797">
    <property type="entry name" value="NUDIX_hydrolase-like_dom_sf"/>
</dbReference>